<feature type="signal peptide" evidence="5">
    <location>
        <begin position="1"/>
        <end position="23"/>
    </location>
</feature>
<name>A0A7G8BL20_9BACT</name>
<gene>
    <name evidence="7" type="primary">bamD</name>
    <name evidence="7" type="ORF">H7849_04545</name>
</gene>
<sequence>MNRFVTQVSTVCLCLAMVPAAHAIGKKKKKQSDLSTNPLGSVNSKQPDKELFDKAMRAMQKGKYDVARLDLQTLLNTYPDTEYAMRAKLAVGDTWYKEGGSAALTQAEQEYKDFITFFPNTPEAAEAQMKVGDIYFQQMQKPDRDPQNVMHAETEYRQMVQQFPDSPLVPRAKQRLRDVQEVLAQRQFEIGQFYASHENWPATIARLQTVADSYPLFSHSDQTLITLGDGYVTQAQLAGRLNLPPKAKAELIRAYNDRAADAYSRVVTVYAMAPHVEDAKDRLIAMGRPVPEPTQAQLAESEAEEGSRTTVKLKDRAMLLVKQGPSTVRAARVGEPTMADATQTTAPQVRDNTVAMFNAAMKGEAMPPAPTYGGGATTASAAAAASTGAAPSAATGNGTAVEMEAVPTGTSGGNSTSVEIVNPSASSSGNSSSGAAPAGAGNEAAPGVGNGASPAAAAPAPAGNPAGAGAPDPNFGLKPVGPAATNAALPPVDKPAEAPDQVNDVKAGNQPAQVQTGTKKGKAKNVPVDKSKESSSKKKKTGLDKLNPF</sequence>
<keyword evidence="8" id="KW-1185">Reference proteome</keyword>
<proteinExistence type="predicted"/>
<feature type="chain" id="PRO_5028872736" evidence="5">
    <location>
        <begin position="24"/>
        <end position="549"/>
    </location>
</feature>
<feature type="region of interest" description="Disordered" evidence="4">
    <location>
        <begin position="404"/>
        <end position="549"/>
    </location>
</feature>
<evidence type="ECO:0000313" key="8">
    <source>
        <dbReference type="Proteomes" id="UP000515312"/>
    </source>
</evidence>
<dbReference type="KEGG" id="adin:H7849_04545"/>
<dbReference type="InterPro" id="IPR039565">
    <property type="entry name" value="BamD-like"/>
</dbReference>
<feature type="compositionally biased region" description="Basic and acidic residues" evidence="4">
    <location>
        <begin position="527"/>
        <end position="536"/>
    </location>
</feature>
<evidence type="ECO:0000256" key="5">
    <source>
        <dbReference type="SAM" id="SignalP"/>
    </source>
</evidence>
<dbReference type="InterPro" id="IPR011990">
    <property type="entry name" value="TPR-like_helical_dom_sf"/>
</dbReference>
<feature type="compositionally biased region" description="Low complexity" evidence="4">
    <location>
        <begin position="422"/>
        <end position="476"/>
    </location>
</feature>
<evidence type="ECO:0000256" key="2">
    <source>
        <dbReference type="ARBA" id="ARBA00023136"/>
    </source>
</evidence>
<dbReference type="Proteomes" id="UP000515312">
    <property type="component" value="Chromosome"/>
</dbReference>
<protein>
    <submittedName>
        <fullName evidence="7">Outer membrane protein assembly factor BamD</fullName>
    </submittedName>
</protein>
<dbReference type="RefSeq" id="WP_186744518.1">
    <property type="nucleotide sequence ID" value="NZ_CP060394.1"/>
</dbReference>
<dbReference type="NCBIfam" id="TIGR03302">
    <property type="entry name" value="OM_YfiO"/>
    <property type="match status" value="1"/>
</dbReference>
<evidence type="ECO:0000313" key="7">
    <source>
        <dbReference type="EMBL" id="QNI33240.1"/>
    </source>
</evidence>
<reference evidence="7 8" key="1">
    <citation type="submission" date="2020-08" db="EMBL/GenBank/DDBJ databases">
        <title>Edaphobacter telluris sp. nov. and Acidobacterium dinghuensis sp. nov., two acidobacteria isolated from forest soil.</title>
        <authorList>
            <person name="Fu J."/>
            <person name="Qiu L."/>
        </authorList>
    </citation>
    <scope>NUCLEOTIDE SEQUENCE [LARGE SCALE GENOMIC DNA]</scope>
    <source>
        <strain evidence="7">4Y35</strain>
    </source>
</reference>
<feature type="compositionally biased region" description="Polar residues" evidence="4">
    <location>
        <begin position="33"/>
        <end position="45"/>
    </location>
</feature>
<keyword evidence="3" id="KW-0998">Cell outer membrane</keyword>
<keyword evidence="1 5" id="KW-0732">Signal</keyword>
<dbReference type="Pfam" id="PF13525">
    <property type="entry name" value="YfiO"/>
    <property type="match status" value="1"/>
</dbReference>
<evidence type="ECO:0000259" key="6">
    <source>
        <dbReference type="Pfam" id="PF13525"/>
    </source>
</evidence>
<dbReference type="EMBL" id="CP060394">
    <property type="protein sequence ID" value="QNI33240.1"/>
    <property type="molecule type" value="Genomic_DNA"/>
</dbReference>
<keyword evidence="2" id="KW-0472">Membrane</keyword>
<evidence type="ECO:0000256" key="4">
    <source>
        <dbReference type="SAM" id="MobiDB-lite"/>
    </source>
</evidence>
<evidence type="ECO:0000256" key="1">
    <source>
        <dbReference type="ARBA" id="ARBA00022729"/>
    </source>
</evidence>
<feature type="domain" description="Outer membrane lipoprotein BamD-like" evidence="6">
    <location>
        <begin position="46"/>
        <end position="226"/>
    </location>
</feature>
<dbReference type="AlphaFoldDB" id="A0A7G8BL20"/>
<feature type="region of interest" description="Disordered" evidence="4">
    <location>
        <begin position="27"/>
        <end position="47"/>
    </location>
</feature>
<organism evidence="7 8">
    <name type="scientific">Alloacidobacterium dinghuense</name>
    <dbReference type="NCBI Taxonomy" id="2763107"/>
    <lineage>
        <taxon>Bacteria</taxon>
        <taxon>Pseudomonadati</taxon>
        <taxon>Acidobacteriota</taxon>
        <taxon>Terriglobia</taxon>
        <taxon>Terriglobales</taxon>
        <taxon>Acidobacteriaceae</taxon>
        <taxon>Alloacidobacterium</taxon>
    </lineage>
</organism>
<dbReference type="InterPro" id="IPR017689">
    <property type="entry name" value="BamD"/>
</dbReference>
<evidence type="ECO:0000256" key="3">
    <source>
        <dbReference type="ARBA" id="ARBA00023237"/>
    </source>
</evidence>
<dbReference type="Gene3D" id="1.25.40.10">
    <property type="entry name" value="Tetratricopeptide repeat domain"/>
    <property type="match status" value="1"/>
</dbReference>
<accession>A0A7G8BL20</accession>